<dbReference type="Pfam" id="PF03009">
    <property type="entry name" value="GDPD"/>
    <property type="match status" value="1"/>
</dbReference>
<dbReference type="PROSITE" id="PS50007">
    <property type="entry name" value="PIPLC_X_DOMAIN"/>
    <property type="match status" value="1"/>
</dbReference>
<dbReference type="AlphaFoldDB" id="A0A1Y4DKX2"/>
<dbReference type="SUPFAM" id="SSF51695">
    <property type="entry name" value="PLC-like phosphodiesterases"/>
    <property type="match status" value="1"/>
</dbReference>
<dbReference type="InterPro" id="IPR030395">
    <property type="entry name" value="GP_PDE_dom"/>
</dbReference>
<dbReference type="PROSITE" id="PS51704">
    <property type="entry name" value="GP_PDE"/>
    <property type="match status" value="1"/>
</dbReference>
<dbReference type="RefSeq" id="WP_087287161.1">
    <property type="nucleotide sequence ID" value="NZ_NFJD01000001.1"/>
</dbReference>
<dbReference type="PANTHER" id="PTHR46211:SF1">
    <property type="entry name" value="GLYCEROPHOSPHODIESTER PHOSPHODIESTERASE, CYTOPLASMIC"/>
    <property type="match status" value="1"/>
</dbReference>
<name>A0A1Y4DKX2_9BACT</name>
<dbReference type="EMBL" id="NFJD01000001">
    <property type="protein sequence ID" value="OUO57578.1"/>
    <property type="molecule type" value="Genomic_DNA"/>
</dbReference>
<gene>
    <name evidence="2" type="ORF">B5F75_02045</name>
</gene>
<sequence length="234" mass="26341">MIYFAHRGASARRVQNTLEAFRLARRLGASCYELDVHLTQDGQLVVHHDYSLLATAGKDAKIGELPWAQLRRCALQNRFDGAPAFIPLLQEVLPVVAPGLELLNIELKNDANCYPGLEEKLLKLLAGEYAELLSKTLFSSFDYDTLLRIRKLNKNARIGLLTRSFDVSKALDLQAESVHLNYTRFSPATAEECHQNGLKTYLYTVNDISLAKRLQQEGADGIFTDYIDLFVSEH</sequence>
<protein>
    <recommendedName>
        <fullName evidence="1">GP-PDE domain-containing protein</fullName>
    </recommendedName>
</protein>
<dbReference type="PANTHER" id="PTHR46211">
    <property type="entry name" value="GLYCEROPHOSPHORYL DIESTER PHOSPHODIESTERASE"/>
    <property type="match status" value="1"/>
</dbReference>
<comment type="caution">
    <text evidence="2">The sequence shown here is derived from an EMBL/GenBank/DDBJ whole genome shotgun (WGS) entry which is preliminary data.</text>
</comment>
<dbReference type="OrthoDB" id="9787897at2"/>
<dbReference type="Gene3D" id="3.20.20.190">
    <property type="entry name" value="Phosphatidylinositol (PI) phosphodiesterase"/>
    <property type="match status" value="1"/>
</dbReference>
<reference evidence="3" key="1">
    <citation type="submission" date="2017-04" db="EMBL/GenBank/DDBJ databases">
        <title>Function of individual gut microbiota members based on whole genome sequencing of pure cultures obtained from chicken caecum.</title>
        <authorList>
            <person name="Medvecky M."/>
            <person name="Cejkova D."/>
            <person name="Polansky O."/>
            <person name="Karasova D."/>
            <person name="Kubasova T."/>
            <person name="Cizek A."/>
            <person name="Rychlik I."/>
        </authorList>
    </citation>
    <scope>NUCLEOTIDE SEQUENCE [LARGE SCALE GENOMIC DNA]</scope>
    <source>
        <strain evidence="3">An273</strain>
    </source>
</reference>
<feature type="domain" description="GP-PDE" evidence="1">
    <location>
        <begin position="1"/>
        <end position="234"/>
    </location>
</feature>
<dbReference type="GO" id="GO:0008081">
    <property type="term" value="F:phosphoric diester hydrolase activity"/>
    <property type="evidence" value="ECO:0007669"/>
    <property type="project" value="InterPro"/>
</dbReference>
<keyword evidence="3" id="KW-1185">Reference proteome</keyword>
<organism evidence="2 3">
    <name type="scientific">Candidatus Avelusimicrobium gallicola</name>
    <dbReference type="NCBI Taxonomy" id="2562704"/>
    <lineage>
        <taxon>Bacteria</taxon>
        <taxon>Pseudomonadati</taxon>
        <taxon>Elusimicrobiota</taxon>
        <taxon>Elusimicrobia</taxon>
        <taxon>Elusimicrobiales</taxon>
        <taxon>Elusimicrobiaceae</taxon>
        <taxon>Candidatus Avelusimicrobium</taxon>
    </lineage>
</organism>
<proteinExistence type="predicted"/>
<accession>A0A1Y4DKX2</accession>
<dbReference type="Proteomes" id="UP000196368">
    <property type="component" value="Unassembled WGS sequence"/>
</dbReference>
<evidence type="ECO:0000313" key="3">
    <source>
        <dbReference type="Proteomes" id="UP000196368"/>
    </source>
</evidence>
<evidence type="ECO:0000313" key="2">
    <source>
        <dbReference type="EMBL" id="OUO57578.1"/>
    </source>
</evidence>
<dbReference type="GO" id="GO:0006629">
    <property type="term" value="P:lipid metabolic process"/>
    <property type="evidence" value="ECO:0007669"/>
    <property type="project" value="InterPro"/>
</dbReference>
<evidence type="ECO:0000259" key="1">
    <source>
        <dbReference type="PROSITE" id="PS51704"/>
    </source>
</evidence>
<dbReference type="InterPro" id="IPR017946">
    <property type="entry name" value="PLC-like_Pdiesterase_TIM-brl"/>
</dbReference>